<evidence type="ECO:0000259" key="1">
    <source>
        <dbReference type="Pfam" id="PF14220"/>
    </source>
</evidence>
<dbReference type="RefSeq" id="WP_196104517.1">
    <property type="nucleotide sequence ID" value="NZ_CP064942.1"/>
</dbReference>
<gene>
    <name evidence="2" type="ORF">I0K15_06145</name>
</gene>
<accession>A0A7S9LUB7</accession>
<dbReference type="AlphaFoldDB" id="A0A7S9LUB7"/>
<reference evidence="2 3" key="1">
    <citation type="submission" date="2020-11" db="EMBL/GenBank/DDBJ databases">
        <title>Description of Pontivivens ytuae sp. nov. isolated from deep sea sediment of Mariana Trench.</title>
        <authorList>
            <person name="Wang Z."/>
            <person name="Sun Q.-L."/>
            <person name="Xu X.-D."/>
            <person name="Tang Y.-Z."/>
            <person name="Zhang J."/>
        </authorList>
    </citation>
    <scope>NUCLEOTIDE SEQUENCE [LARGE SCALE GENOMIC DNA]</scope>
    <source>
        <strain evidence="2 3">MT2928</strain>
    </source>
</reference>
<sequence length="169" mass="18797">MAIVLALFALPAVAQEKNPTHALARQVLSSIQQQSVSESREYCGFIGYDNRGFLRATVPGPGTHASCRIKEPPPGWRITASYHTHGGWTERYDDEVPSTQDMYSDIDARTNGYIATPGGRIWFFDYQREVAVQLCGLGCLYQDPNFTARGSAPVRESYTLNSLSKRFGE</sequence>
<keyword evidence="3" id="KW-1185">Reference proteome</keyword>
<evidence type="ECO:0000313" key="2">
    <source>
        <dbReference type="EMBL" id="QPH55318.1"/>
    </source>
</evidence>
<protein>
    <submittedName>
        <fullName evidence="2">DUF4329 domain-containing protein</fullName>
    </submittedName>
</protein>
<dbReference type="KEGG" id="poz:I0K15_06145"/>
<dbReference type="Proteomes" id="UP000594800">
    <property type="component" value="Chromosome"/>
</dbReference>
<evidence type="ECO:0000313" key="3">
    <source>
        <dbReference type="Proteomes" id="UP000594800"/>
    </source>
</evidence>
<organism evidence="2 3">
    <name type="scientific">Pontivivens ytuae</name>
    <dbReference type="NCBI Taxonomy" id="2789856"/>
    <lineage>
        <taxon>Bacteria</taxon>
        <taxon>Pseudomonadati</taxon>
        <taxon>Pseudomonadota</taxon>
        <taxon>Alphaproteobacteria</taxon>
        <taxon>Rhodobacterales</taxon>
        <taxon>Paracoccaceae</taxon>
        <taxon>Pontivivens</taxon>
    </lineage>
</organism>
<name>A0A7S9LUB7_9RHOB</name>
<dbReference type="InterPro" id="IPR025479">
    <property type="entry name" value="DUF4329"/>
</dbReference>
<feature type="domain" description="DUF4329" evidence="1">
    <location>
        <begin position="22"/>
        <end position="136"/>
    </location>
</feature>
<proteinExistence type="predicted"/>
<dbReference type="EMBL" id="CP064942">
    <property type="protein sequence ID" value="QPH55318.1"/>
    <property type="molecule type" value="Genomic_DNA"/>
</dbReference>
<dbReference type="Pfam" id="PF14220">
    <property type="entry name" value="DUF4329"/>
    <property type="match status" value="1"/>
</dbReference>